<protein>
    <recommendedName>
        <fullName evidence="1">Novel STAND NTPase 3 domain-containing protein</fullName>
    </recommendedName>
</protein>
<organism evidence="2 3">
    <name type="scientific">Fusobacterium necrogenes</name>
    <dbReference type="NCBI Taxonomy" id="858"/>
    <lineage>
        <taxon>Bacteria</taxon>
        <taxon>Fusobacteriati</taxon>
        <taxon>Fusobacteriota</taxon>
        <taxon>Fusobacteriia</taxon>
        <taxon>Fusobacteriales</taxon>
        <taxon>Fusobacteriaceae</taxon>
        <taxon>Fusobacterium</taxon>
    </lineage>
</organism>
<dbReference type="InterPro" id="IPR049050">
    <property type="entry name" value="nSTAND3"/>
</dbReference>
<reference evidence="2 3" key="1">
    <citation type="submission" date="2018-06" db="EMBL/GenBank/DDBJ databases">
        <authorList>
            <consortium name="Pathogen Informatics"/>
            <person name="Doyle S."/>
        </authorList>
    </citation>
    <scope>NUCLEOTIDE SEQUENCE [LARGE SCALE GENOMIC DNA]</scope>
    <source>
        <strain evidence="2 3">NCTC10723</strain>
    </source>
</reference>
<dbReference type="AlphaFoldDB" id="A0A377GW93"/>
<gene>
    <name evidence="2" type="ORF">NCTC10723_00674</name>
</gene>
<dbReference type="OrthoDB" id="9816071at2"/>
<evidence type="ECO:0000313" key="3">
    <source>
        <dbReference type="Proteomes" id="UP000255328"/>
    </source>
</evidence>
<sequence>MSILADVEAKILKLEGGTFQALCDTYLFRKTGYGNFTEYGKQAGTMKTAKGTPDTYFLKPNGKYALVQYTTAQDRIFDKIKEDIEKCLDSKKTGLGIENIDEILYCYNSSRLSVGEYEKLKEICSRENIKLEIYSINTIAHDIYFDYPIIAKEYLEISLDTGQIMKSEDFIEEYDSNKMLAPLFMKFLFRESEKNEIIEAINSNDVVILSGQAGVGKTKLALEVVNEYKKKYGYELFCIRSKNLKISEDIIKYIQKDIKYILFIDDGNELKQLKLILELLNKSNIKIVITVRNYVRDEVNKNVKKYTNEIYEKEILGFDDKELTEFLKENMGILNPKYIEQILKLSKGNVRIAYMAGKIAKEKNTLEVIYNIEDIYESYYGLMSINLDEKLYITGSLISIFGAIEVDNKILDEILKICNLTKEEFLENIRKLEEFEYIEIKHENAVRVLDQCFANYLLYKVFIKEKFIKLNLIIKYGFENFRRYLIRMLNMFTNLYSSKETLEYIKQNVNIVWNEYEEDSNYLLDDFVKVFYSLNETKALTYIYEKVEKSENRELGTLDLKFNREVNDNILQLFPDNKQTQNLEEVLEVLFEYLIKRKDLIEEGYKLIEKNYGITRYSFDEKYNTQIALFNIISTYMDKKEIRILFYKLAEYFLKINFSEAEDNNGYATLYNISLLNIPNMGIYRGRIWELLLKNINFEEKEYGFSVLESLGYYFKGKEHTEVIEIDKIYIVQLLEILEEFDKIRTVKIYLNLNERYGIYSKKIDESLKEVKIKIFRIFSKENIKFGVDNEKEKKLIEEFSKEVSLEEVFDNIITFSISEKGEIIAGLGYFIENFYTDIEELKKIFFYCNELNRSINFYPRSLLLEIIKKVGIDETYRIIENTKTIDNIKNNWRFIFFELLPKENINAFYQEQLLKLVFDDNEFIYYRDINILKNFYLVDNNIYVHVTRELYNKTDKKIIKNWLRILFNHHCNSPQELLNFYKEDLELLKNIYFLLEEDDYDGRFFKEFLDKDFSYLIRYLEILKENRDYHIENRKLKICWSKENYLEIFDFIFEYSLKNRNFLYKFPSIFMSNNERVKIWIKHTIDKNCMDEDKMVFLFEGICQLDIETKIESLLYFIDKNNNVENFKALDIEPRMREWSGSEIPLLKEDIGVYEKLLENIKNIRGIKFIKHRNYLEERIEWLKERIKEIEKKEYIDKYN</sequence>
<dbReference type="Proteomes" id="UP000255328">
    <property type="component" value="Unassembled WGS sequence"/>
</dbReference>
<dbReference type="RefSeq" id="WP_115269342.1">
    <property type="nucleotide sequence ID" value="NZ_UGGU01000003.1"/>
</dbReference>
<dbReference type="EMBL" id="UGGU01000003">
    <property type="protein sequence ID" value="STO31229.1"/>
    <property type="molecule type" value="Genomic_DNA"/>
</dbReference>
<evidence type="ECO:0000313" key="2">
    <source>
        <dbReference type="EMBL" id="STO31229.1"/>
    </source>
</evidence>
<evidence type="ECO:0000259" key="1">
    <source>
        <dbReference type="Pfam" id="PF20720"/>
    </source>
</evidence>
<dbReference type="SUPFAM" id="SSF52540">
    <property type="entry name" value="P-loop containing nucleoside triphosphate hydrolases"/>
    <property type="match status" value="1"/>
</dbReference>
<proteinExistence type="predicted"/>
<accession>A0A377GW93</accession>
<dbReference type="Gene3D" id="3.40.50.300">
    <property type="entry name" value="P-loop containing nucleotide triphosphate hydrolases"/>
    <property type="match status" value="1"/>
</dbReference>
<dbReference type="Pfam" id="PF20720">
    <property type="entry name" value="nSTAND3"/>
    <property type="match status" value="1"/>
</dbReference>
<keyword evidence="3" id="KW-1185">Reference proteome</keyword>
<feature type="domain" description="Novel STAND NTPase 3" evidence="1">
    <location>
        <begin position="195"/>
        <end position="329"/>
    </location>
</feature>
<name>A0A377GW93_9FUSO</name>
<dbReference type="InterPro" id="IPR027417">
    <property type="entry name" value="P-loop_NTPase"/>
</dbReference>